<keyword evidence="6 10" id="KW-0784">Thiamine biosynthesis</keyword>
<dbReference type="RefSeq" id="WP_147183231.1">
    <property type="nucleotide sequence ID" value="NZ_CP042382.1"/>
</dbReference>
<keyword evidence="15" id="KW-1185">Reference proteome</keyword>
<comment type="similarity">
    <text evidence="10 11">Belongs to the thiamine-phosphate synthase family.</text>
</comment>
<dbReference type="Gene3D" id="3.20.20.70">
    <property type="entry name" value="Aldolase class I"/>
    <property type="match status" value="1"/>
</dbReference>
<dbReference type="Pfam" id="PF02581">
    <property type="entry name" value="TMP-TENI"/>
    <property type="match status" value="1"/>
</dbReference>
<evidence type="ECO:0000256" key="11">
    <source>
        <dbReference type="RuleBase" id="RU003826"/>
    </source>
</evidence>
<evidence type="ECO:0000256" key="12">
    <source>
        <dbReference type="RuleBase" id="RU004253"/>
    </source>
</evidence>
<dbReference type="GO" id="GO:0009228">
    <property type="term" value="P:thiamine biosynthetic process"/>
    <property type="evidence" value="ECO:0007669"/>
    <property type="project" value="UniProtKB-KW"/>
</dbReference>
<feature type="domain" description="Thiamine phosphate synthase/TenI" evidence="13">
    <location>
        <begin position="7"/>
        <end position="188"/>
    </location>
</feature>
<feature type="binding site" evidence="10">
    <location>
        <position position="70"/>
    </location>
    <ligand>
        <name>Mg(2+)</name>
        <dbReference type="ChEBI" id="CHEBI:18420"/>
    </ligand>
</feature>
<evidence type="ECO:0000313" key="15">
    <source>
        <dbReference type="Proteomes" id="UP000321272"/>
    </source>
</evidence>
<evidence type="ECO:0000256" key="9">
    <source>
        <dbReference type="ARBA" id="ARBA00047883"/>
    </source>
</evidence>
<organism evidence="14 15">
    <name type="scientific">Pistricoccus aurantiacus</name>
    <dbReference type="NCBI Taxonomy" id="1883414"/>
    <lineage>
        <taxon>Bacteria</taxon>
        <taxon>Pseudomonadati</taxon>
        <taxon>Pseudomonadota</taxon>
        <taxon>Gammaproteobacteria</taxon>
        <taxon>Oceanospirillales</taxon>
        <taxon>Halomonadaceae</taxon>
        <taxon>Pistricoccus</taxon>
    </lineage>
</organism>
<accession>A0A5B8SSU7</accession>
<feature type="binding site" evidence="10">
    <location>
        <position position="108"/>
    </location>
    <ligand>
        <name>4-amino-2-methyl-5-(diphosphooxymethyl)pyrimidine</name>
        <dbReference type="ChEBI" id="CHEBI:57841"/>
    </ligand>
</feature>
<dbReference type="GO" id="GO:0005737">
    <property type="term" value="C:cytoplasm"/>
    <property type="evidence" value="ECO:0007669"/>
    <property type="project" value="TreeGrafter"/>
</dbReference>
<dbReference type="HAMAP" id="MF_00097">
    <property type="entry name" value="TMP_synthase"/>
    <property type="match status" value="1"/>
</dbReference>
<dbReference type="FunFam" id="3.20.20.70:FF:000096">
    <property type="entry name" value="Thiamine-phosphate synthase"/>
    <property type="match status" value="1"/>
</dbReference>
<keyword evidence="3 10" id="KW-0808">Transferase</keyword>
<comment type="catalytic activity">
    <reaction evidence="8 10 11">
        <text>2-(2-carboxy-4-methylthiazol-5-yl)ethyl phosphate + 4-amino-2-methyl-5-(diphosphooxymethyl)pyrimidine + 2 H(+) = thiamine phosphate + CO2 + diphosphate</text>
        <dbReference type="Rhea" id="RHEA:47848"/>
        <dbReference type="ChEBI" id="CHEBI:15378"/>
        <dbReference type="ChEBI" id="CHEBI:16526"/>
        <dbReference type="ChEBI" id="CHEBI:33019"/>
        <dbReference type="ChEBI" id="CHEBI:37575"/>
        <dbReference type="ChEBI" id="CHEBI:57841"/>
        <dbReference type="ChEBI" id="CHEBI:62890"/>
        <dbReference type="EC" id="2.5.1.3"/>
    </reaction>
</comment>
<name>A0A5B8SSU7_9GAMM</name>
<dbReference type="UniPathway" id="UPA00060">
    <property type="reaction ID" value="UER00141"/>
</dbReference>
<dbReference type="EC" id="2.5.1.3" evidence="10"/>
<evidence type="ECO:0000313" key="14">
    <source>
        <dbReference type="EMBL" id="QEA38163.1"/>
    </source>
</evidence>
<feature type="binding site" evidence="10">
    <location>
        <begin position="185"/>
        <end position="186"/>
    </location>
    <ligand>
        <name>2-[(2R,5Z)-2-carboxy-4-methylthiazol-5(2H)-ylidene]ethyl phosphate</name>
        <dbReference type="ChEBI" id="CHEBI:62899"/>
    </ligand>
</feature>
<dbReference type="PANTHER" id="PTHR20857">
    <property type="entry name" value="THIAMINE-PHOSPHATE PYROPHOSPHORYLASE"/>
    <property type="match status" value="1"/>
</dbReference>
<dbReference type="InterPro" id="IPR034291">
    <property type="entry name" value="TMP_synthase"/>
</dbReference>
<evidence type="ECO:0000256" key="2">
    <source>
        <dbReference type="ARBA" id="ARBA00005165"/>
    </source>
</evidence>
<sequence length="206" mass="21325">MKFDLSLYLITDPALCAEKGLVETVKAAVEGGVSMVQLRDKHASDADMIEEAKALKEALAGSGVPLIINDRLDVALAAGADGLHMGQSDGDVAAARRALGPNAILGLSVSNHAQMREVNEEPLDYLGLGPIFATQTKDDHDIPLGFDGLEELAAASSLPCVAIGGLKADHVEAVRKAGAQGLAVVSAICATKDPKAAAQEFKRSTD</sequence>
<dbReference type="EMBL" id="CP042382">
    <property type="protein sequence ID" value="QEA38163.1"/>
    <property type="molecule type" value="Genomic_DNA"/>
</dbReference>
<comment type="catalytic activity">
    <reaction evidence="7 10 11">
        <text>4-methyl-5-(2-phosphooxyethyl)-thiazole + 4-amino-2-methyl-5-(diphosphooxymethyl)pyrimidine + H(+) = thiamine phosphate + diphosphate</text>
        <dbReference type="Rhea" id="RHEA:22328"/>
        <dbReference type="ChEBI" id="CHEBI:15378"/>
        <dbReference type="ChEBI" id="CHEBI:33019"/>
        <dbReference type="ChEBI" id="CHEBI:37575"/>
        <dbReference type="ChEBI" id="CHEBI:57841"/>
        <dbReference type="ChEBI" id="CHEBI:58296"/>
        <dbReference type="EC" id="2.5.1.3"/>
    </reaction>
</comment>
<keyword evidence="4 10" id="KW-0479">Metal-binding</keyword>
<comment type="function">
    <text evidence="1 10">Condenses 4-methyl-5-(beta-hydroxyethyl)thiazole monophosphate (THZ-P) and 2-methyl-4-amino-5-hydroxymethyl pyrimidine pyrophosphate (HMP-PP) to form thiamine monophosphate (TMP).</text>
</comment>
<proteinExistence type="inferred from homology"/>
<dbReference type="GO" id="GO:0004789">
    <property type="term" value="F:thiamine-phosphate diphosphorylase activity"/>
    <property type="evidence" value="ECO:0007669"/>
    <property type="project" value="UniProtKB-UniRule"/>
</dbReference>
<evidence type="ECO:0000256" key="1">
    <source>
        <dbReference type="ARBA" id="ARBA00003814"/>
    </source>
</evidence>
<dbReference type="GO" id="GO:0009229">
    <property type="term" value="P:thiamine diphosphate biosynthetic process"/>
    <property type="evidence" value="ECO:0007669"/>
    <property type="project" value="UniProtKB-UniRule"/>
</dbReference>
<dbReference type="AlphaFoldDB" id="A0A5B8SSU7"/>
<evidence type="ECO:0000256" key="6">
    <source>
        <dbReference type="ARBA" id="ARBA00022977"/>
    </source>
</evidence>
<dbReference type="InterPro" id="IPR013785">
    <property type="entry name" value="Aldolase_TIM"/>
</dbReference>
<dbReference type="OrthoDB" id="9789949at2"/>
<comment type="catalytic activity">
    <reaction evidence="9 10 11">
        <text>2-[(2R,5Z)-2-carboxy-4-methylthiazol-5(2H)-ylidene]ethyl phosphate + 4-amino-2-methyl-5-(diphosphooxymethyl)pyrimidine + 2 H(+) = thiamine phosphate + CO2 + diphosphate</text>
        <dbReference type="Rhea" id="RHEA:47844"/>
        <dbReference type="ChEBI" id="CHEBI:15378"/>
        <dbReference type="ChEBI" id="CHEBI:16526"/>
        <dbReference type="ChEBI" id="CHEBI:33019"/>
        <dbReference type="ChEBI" id="CHEBI:37575"/>
        <dbReference type="ChEBI" id="CHEBI:57841"/>
        <dbReference type="ChEBI" id="CHEBI:62899"/>
        <dbReference type="EC" id="2.5.1.3"/>
    </reaction>
</comment>
<dbReference type="KEGG" id="paur:FGL86_03130"/>
<evidence type="ECO:0000256" key="4">
    <source>
        <dbReference type="ARBA" id="ARBA00022723"/>
    </source>
</evidence>
<reference evidence="14 15" key="1">
    <citation type="submission" date="2019-06" db="EMBL/GenBank/DDBJ databases">
        <title>Genome analyses of bacteria isolated from kimchi.</title>
        <authorList>
            <person name="Lee S."/>
            <person name="Ahn S."/>
            <person name="Roh S."/>
        </authorList>
    </citation>
    <scope>NUCLEOTIDE SEQUENCE [LARGE SCALE GENOMIC DNA]</scope>
    <source>
        <strain evidence="14 15">CBA4606</strain>
    </source>
</reference>
<dbReference type="PANTHER" id="PTHR20857:SF23">
    <property type="entry name" value="THIAMINE BIOSYNTHETIC BIFUNCTIONAL ENZYME"/>
    <property type="match status" value="1"/>
</dbReference>
<evidence type="ECO:0000256" key="10">
    <source>
        <dbReference type="HAMAP-Rule" id="MF_00097"/>
    </source>
</evidence>
<feature type="binding site" evidence="10">
    <location>
        <position position="69"/>
    </location>
    <ligand>
        <name>4-amino-2-methyl-5-(diphosphooxymethyl)pyrimidine</name>
        <dbReference type="ChEBI" id="CHEBI:57841"/>
    </ligand>
</feature>
<protein>
    <recommendedName>
        <fullName evidence="10">Thiamine-phosphate synthase</fullName>
        <shortName evidence="10">TP synthase</shortName>
        <shortName evidence="10">TPS</shortName>
        <ecNumber evidence="10">2.5.1.3</ecNumber>
    </recommendedName>
    <alternativeName>
        <fullName evidence="10">Thiamine-phosphate pyrophosphorylase</fullName>
        <shortName evidence="10">TMP pyrophosphorylase</shortName>
        <shortName evidence="10">TMP-PPase</shortName>
    </alternativeName>
</protein>
<feature type="binding site" evidence="10">
    <location>
        <position position="89"/>
    </location>
    <ligand>
        <name>Mg(2+)</name>
        <dbReference type="ChEBI" id="CHEBI:18420"/>
    </ligand>
</feature>
<dbReference type="InterPro" id="IPR022998">
    <property type="entry name" value="ThiamineP_synth_TenI"/>
</dbReference>
<feature type="binding site" evidence="10">
    <location>
        <position position="137"/>
    </location>
    <ligand>
        <name>4-amino-2-methyl-5-(diphosphooxymethyl)pyrimidine</name>
        <dbReference type="ChEBI" id="CHEBI:57841"/>
    </ligand>
</feature>
<evidence type="ECO:0000259" key="13">
    <source>
        <dbReference type="Pfam" id="PF02581"/>
    </source>
</evidence>
<dbReference type="InterPro" id="IPR036206">
    <property type="entry name" value="ThiamineP_synth_sf"/>
</dbReference>
<feature type="binding site" evidence="10">
    <location>
        <position position="165"/>
    </location>
    <ligand>
        <name>2-[(2R,5Z)-2-carboxy-4-methylthiazol-5(2H)-ylidene]ethyl phosphate</name>
        <dbReference type="ChEBI" id="CHEBI:62899"/>
    </ligand>
</feature>
<evidence type="ECO:0000256" key="3">
    <source>
        <dbReference type="ARBA" id="ARBA00022679"/>
    </source>
</evidence>
<dbReference type="SUPFAM" id="SSF51391">
    <property type="entry name" value="Thiamin phosphate synthase"/>
    <property type="match status" value="1"/>
</dbReference>
<evidence type="ECO:0000256" key="5">
    <source>
        <dbReference type="ARBA" id="ARBA00022842"/>
    </source>
</evidence>
<dbReference type="Proteomes" id="UP000321272">
    <property type="component" value="Chromosome"/>
</dbReference>
<keyword evidence="5 10" id="KW-0460">Magnesium</keyword>
<evidence type="ECO:0000256" key="8">
    <source>
        <dbReference type="ARBA" id="ARBA00047851"/>
    </source>
</evidence>
<dbReference type="NCBIfam" id="TIGR00693">
    <property type="entry name" value="thiE"/>
    <property type="match status" value="1"/>
</dbReference>
<feature type="binding site" evidence="10">
    <location>
        <begin position="37"/>
        <end position="41"/>
    </location>
    <ligand>
        <name>4-amino-2-methyl-5-(diphosphooxymethyl)pyrimidine</name>
        <dbReference type="ChEBI" id="CHEBI:57841"/>
    </ligand>
</feature>
<dbReference type="CDD" id="cd00564">
    <property type="entry name" value="TMP_TenI"/>
    <property type="match status" value="1"/>
</dbReference>
<feature type="binding site" evidence="10">
    <location>
        <begin position="134"/>
        <end position="136"/>
    </location>
    <ligand>
        <name>2-[(2R,5Z)-2-carboxy-4-methylthiazol-5(2H)-ylidene]ethyl phosphate</name>
        <dbReference type="ChEBI" id="CHEBI:62899"/>
    </ligand>
</feature>
<gene>
    <name evidence="10 14" type="primary">thiE</name>
    <name evidence="14" type="ORF">FGL86_03130</name>
</gene>
<comment type="cofactor">
    <cofactor evidence="10">
        <name>Mg(2+)</name>
        <dbReference type="ChEBI" id="CHEBI:18420"/>
    </cofactor>
    <text evidence="10">Binds 1 Mg(2+) ion per subunit.</text>
</comment>
<comment type="pathway">
    <text evidence="2 10 12">Cofactor biosynthesis; thiamine diphosphate biosynthesis; thiamine phosphate from 4-amino-2-methyl-5-diphosphomethylpyrimidine and 4-methyl-5-(2-phosphoethyl)-thiazole: step 1/1.</text>
</comment>
<evidence type="ECO:0000256" key="7">
    <source>
        <dbReference type="ARBA" id="ARBA00047334"/>
    </source>
</evidence>
<dbReference type="GO" id="GO:0000287">
    <property type="term" value="F:magnesium ion binding"/>
    <property type="evidence" value="ECO:0007669"/>
    <property type="project" value="UniProtKB-UniRule"/>
</dbReference>